<dbReference type="EMBL" id="CM026427">
    <property type="protein sequence ID" value="KAG0569656.1"/>
    <property type="molecule type" value="Genomic_DNA"/>
</dbReference>
<keyword evidence="2" id="KW-1185">Reference proteome</keyword>
<name>A0A8T0HCW4_CERPU</name>
<sequence>MRPAYKLFPNNFIEVGSYWTAFSPVQLQVRLILNFVQNERECPRNGRGFLFQRCNYCSQNKMIICCTIMKCIYSLQLLIFGRAFKLNK</sequence>
<dbReference type="Proteomes" id="UP000822688">
    <property type="component" value="Chromosome 6"/>
</dbReference>
<dbReference type="AlphaFoldDB" id="A0A8T0HCW4"/>
<evidence type="ECO:0000313" key="1">
    <source>
        <dbReference type="EMBL" id="KAG0569656.1"/>
    </source>
</evidence>
<organism evidence="1 2">
    <name type="scientific">Ceratodon purpureus</name>
    <name type="common">Fire moss</name>
    <name type="synonym">Dicranum purpureum</name>
    <dbReference type="NCBI Taxonomy" id="3225"/>
    <lineage>
        <taxon>Eukaryota</taxon>
        <taxon>Viridiplantae</taxon>
        <taxon>Streptophyta</taxon>
        <taxon>Embryophyta</taxon>
        <taxon>Bryophyta</taxon>
        <taxon>Bryophytina</taxon>
        <taxon>Bryopsida</taxon>
        <taxon>Dicranidae</taxon>
        <taxon>Pseudoditrichales</taxon>
        <taxon>Ditrichaceae</taxon>
        <taxon>Ceratodon</taxon>
    </lineage>
</organism>
<gene>
    <name evidence="1" type="ORF">KC19_6G105300</name>
</gene>
<proteinExistence type="predicted"/>
<protein>
    <submittedName>
        <fullName evidence="1">Uncharacterized protein</fullName>
    </submittedName>
</protein>
<reference evidence="1 2" key="1">
    <citation type="submission" date="2020-06" db="EMBL/GenBank/DDBJ databases">
        <title>WGS assembly of Ceratodon purpureus strain R40.</title>
        <authorList>
            <person name="Carey S.B."/>
            <person name="Jenkins J."/>
            <person name="Shu S."/>
            <person name="Lovell J.T."/>
            <person name="Sreedasyam A."/>
            <person name="Maumus F."/>
            <person name="Tiley G.P."/>
            <person name="Fernandez-Pozo N."/>
            <person name="Barry K."/>
            <person name="Chen C."/>
            <person name="Wang M."/>
            <person name="Lipzen A."/>
            <person name="Daum C."/>
            <person name="Saski C.A."/>
            <person name="Payton A.C."/>
            <person name="Mcbreen J.C."/>
            <person name="Conrad R.E."/>
            <person name="Kollar L.M."/>
            <person name="Olsson S."/>
            <person name="Huttunen S."/>
            <person name="Landis J.B."/>
            <person name="Wickett N.J."/>
            <person name="Johnson M.G."/>
            <person name="Rensing S.A."/>
            <person name="Grimwood J."/>
            <person name="Schmutz J."/>
            <person name="Mcdaniel S.F."/>
        </authorList>
    </citation>
    <scope>NUCLEOTIDE SEQUENCE [LARGE SCALE GENOMIC DNA]</scope>
    <source>
        <strain evidence="1 2">R40</strain>
    </source>
</reference>
<evidence type="ECO:0000313" key="2">
    <source>
        <dbReference type="Proteomes" id="UP000822688"/>
    </source>
</evidence>
<accession>A0A8T0HCW4</accession>
<comment type="caution">
    <text evidence="1">The sequence shown here is derived from an EMBL/GenBank/DDBJ whole genome shotgun (WGS) entry which is preliminary data.</text>
</comment>